<evidence type="ECO:0000256" key="7">
    <source>
        <dbReference type="ARBA" id="ARBA00023242"/>
    </source>
</evidence>
<evidence type="ECO:0000256" key="4">
    <source>
        <dbReference type="ARBA" id="ARBA00022722"/>
    </source>
</evidence>
<evidence type="ECO:0000313" key="9">
    <source>
        <dbReference type="EMBL" id="KAG8237539.1"/>
    </source>
</evidence>
<accession>A0A8K0KNH3</accession>
<comment type="similarity">
    <text evidence="3">Belongs to the HARBI1 family.</text>
</comment>
<evidence type="ECO:0000313" key="10">
    <source>
        <dbReference type="Proteomes" id="UP000792457"/>
    </source>
</evidence>
<dbReference type="EMBL" id="KZ309184">
    <property type="protein sequence ID" value="KAG8237539.1"/>
    <property type="molecule type" value="Genomic_DNA"/>
</dbReference>
<dbReference type="PANTHER" id="PTHR22930:SF269">
    <property type="entry name" value="NUCLEASE HARBI1-LIKE PROTEIN"/>
    <property type="match status" value="1"/>
</dbReference>
<gene>
    <name evidence="9" type="ORF">J437_LFUL017206</name>
</gene>
<comment type="subcellular location">
    <subcellularLocation>
        <location evidence="2">Nucleus</location>
    </subcellularLocation>
</comment>
<keyword evidence="10" id="KW-1185">Reference proteome</keyword>
<feature type="domain" description="DDE Tnp4" evidence="8">
    <location>
        <begin position="168"/>
        <end position="295"/>
    </location>
</feature>
<evidence type="ECO:0000256" key="6">
    <source>
        <dbReference type="ARBA" id="ARBA00022801"/>
    </source>
</evidence>
<dbReference type="GO" id="GO:0005634">
    <property type="term" value="C:nucleus"/>
    <property type="evidence" value="ECO:0007669"/>
    <property type="project" value="UniProtKB-SubCell"/>
</dbReference>
<dbReference type="GO" id="GO:0004518">
    <property type="term" value="F:nuclease activity"/>
    <property type="evidence" value="ECO:0007669"/>
    <property type="project" value="UniProtKB-KW"/>
</dbReference>
<name>A0A8K0KNH3_LADFU</name>
<dbReference type="InterPro" id="IPR045249">
    <property type="entry name" value="HARBI1-like"/>
</dbReference>
<keyword evidence="6" id="KW-0378">Hydrolase</keyword>
<keyword evidence="5" id="KW-0479">Metal-binding</keyword>
<dbReference type="OrthoDB" id="6627079at2759"/>
<reference evidence="9" key="2">
    <citation type="submission" date="2017-10" db="EMBL/GenBank/DDBJ databases">
        <title>Ladona fulva Genome sequencing and assembly.</title>
        <authorList>
            <person name="Murali S."/>
            <person name="Richards S."/>
            <person name="Bandaranaike D."/>
            <person name="Bellair M."/>
            <person name="Blankenburg K."/>
            <person name="Chao H."/>
            <person name="Dinh H."/>
            <person name="Doddapaneni H."/>
            <person name="Dugan-Rocha S."/>
            <person name="Elkadiri S."/>
            <person name="Gnanaolivu R."/>
            <person name="Hernandez B."/>
            <person name="Skinner E."/>
            <person name="Javaid M."/>
            <person name="Lee S."/>
            <person name="Li M."/>
            <person name="Ming W."/>
            <person name="Munidasa M."/>
            <person name="Muniz J."/>
            <person name="Nguyen L."/>
            <person name="Hughes D."/>
            <person name="Osuji N."/>
            <person name="Pu L.-L."/>
            <person name="Puazo M."/>
            <person name="Qu C."/>
            <person name="Quiroz J."/>
            <person name="Raj R."/>
            <person name="Weissenberger G."/>
            <person name="Xin Y."/>
            <person name="Zou X."/>
            <person name="Han Y."/>
            <person name="Worley K."/>
            <person name="Muzny D."/>
            <person name="Gibbs R."/>
        </authorList>
    </citation>
    <scope>NUCLEOTIDE SEQUENCE</scope>
    <source>
        <strain evidence="9">Sampled in the wild</strain>
    </source>
</reference>
<keyword evidence="7" id="KW-0539">Nucleus</keyword>
<dbReference type="GO" id="GO:0046872">
    <property type="term" value="F:metal ion binding"/>
    <property type="evidence" value="ECO:0007669"/>
    <property type="project" value="UniProtKB-KW"/>
</dbReference>
<dbReference type="Pfam" id="PF13359">
    <property type="entry name" value="DDE_Tnp_4"/>
    <property type="match status" value="1"/>
</dbReference>
<organism evidence="9 10">
    <name type="scientific">Ladona fulva</name>
    <name type="common">Scarce chaser dragonfly</name>
    <name type="synonym">Libellula fulva</name>
    <dbReference type="NCBI Taxonomy" id="123851"/>
    <lineage>
        <taxon>Eukaryota</taxon>
        <taxon>Metazoa</taxon>
        <taxon>Ecdysozoa</taxon>
        <taxon>Arthropoda</taxon>
        <taxon>Hexapoda</taxon>
        <taxon>Insecta</taxon>
        <taxon>Pterygota</taxon>
        <taxon>Palaeoptera</taxon>
        <taxon>Odonata</taxon>
        <taxon>Epiprocta</taxon>
        <taxon>Anisoptera</taxon>
        <taxon>Libelluloidea</taxon>
        <taxon>Libellulidae</taxon>
        <taxon>Ladona</taxon>
    </lineage>
</organism>
<evidence type="ECO:0000256" key="3">
    <source>
        <dbReference type="ARBA" id="ARBA00006958"/>
    </source>
</evidence>
<evidence type="ECO:0000259" key="8">
    <source>
        <dbReference type="Pfam" id="PF13359"/>
    </source>
</evidence>
<evidence type="ECO:0000256" key="5">
    <source>
        <dbReference type="ARBA" id="ARBA00022723"/>
    </source>
</evidence>
<comment type="caution">
    <text evidence="9">The sequence shown here is derived from an EMBL/GenBank/DDBJ whole genome shotgun (WGS) entry which is preliminary data.</text>
</comment>
<sequence length="369" mass="42699">MKGAGRNRFEEQETFFSNILNSSMKYWRCVTRTATITAKLSSDKVKVQFHRGNAKQLVASYEALFKYFTRISKKDFGYLLGKVTPIIRKTDTNYHDAIPADVRLLLTLRYLASGDSYPSLIIIPEVYRALINVLHDFVKTLCTEDDWRKTAKDFEVYWNYPHCIGACDGKHIMIQNPKNSGSMFFNYKGTFSIVLMAIVDANYCFMYANIGCQAKNNLALPPPKPLTGSNILSPYVLVVDDAFPIQLHIMKPFPGYHEKGSSKRCYNYRHSRARRIVKNMFGLLASVFQDFRKPLILLQQLVFTYIIFRERVQLQDTCTHLQELLILTQETGILYSKRHRYEGCARKSTEVNFRSKRSEGGIYEALYIR</sequence>
<protein>
    <recommendedName>
        <fullName evidence="8">DDE Tnp4 domain-containing protein</fullName>
    </recommendedName>
</protein>
<dbReference type="AlphaFoldDB" id="A0A8K0KNH3"/>
<evidence type="ECO:0000256" key="2">
    <source>
        <dbReference type="ARBA" id="ARBA00004123"/>
    </source>
</evidence>
<comment type="cofactor">
    <cofactor evidence="1">
        <name>a divalent metal cation</name>
        <dbReference type="ChEBI" id="CHEBI:60240"/>
    </cofactor>
</comment>
<dbReference type="InterPro" id="IPR027806">
    <property type="entry name" value="HARBI1_dom"/>
</dbReference>
<proteinExistence type="inferred from homology"/>
<dbReference type="PANTHER" id="PTHR22930">
    <property type="match status" value="1"/>
</dbReference>
<keyword evidence="4" id="KW-0540">Nuclease</keyword>
<evidence type="ECO:0000256" key="1">
    <source>
        <dbReference type="ARBA" id="ARBA00001968"/>
    </source>
</evidence>
<dbReference type="Proteomes" id="UP000792457">
    <property type="component" value="Unassembled WGS sequence"/>
</dbReference>
<dbReference type="GO" id="GO:0016787">
    <property type="term" value="F:hydrolase activity"/>
    <property type="evidence" value="ECO:0007669"/>
    <property type="project" value="UniProtKB-KW"/>
</dbReference>
<reference evidence="9" key="1">
    <citation type="submission" date="2013-04" db="EMBL/GenBank/DDBJ databases">
        <authorList>
            <person name="Qu J."/>
            <person name="Murali S.C."/>
            <person name="Bandaranaike D."/>
            <person name="Bellair M."/>
            <person name="Blankenburg K."/>
            <person name="Chao H."/>
            <person name="Dinh H."/>
            <person name="Doddapaneni H."/>
            <person name="Downs B."/>
            <person name="Dugan-Rocha S."/>
            <person name="Elkadiri S."/>
            <person name="Gnanaolivu R.D."/>
            <person name="Hernandez B."/>
            <person name="Javaid M."/>
            <person name="Jayaseelan J.C."/>
            <person name="Lee S."/>
            <person name="Li M."/>
            <person name="Ming W."/>
            <person name="Munidasa M."/>
            <person name="Muniz J."/>
            <person name="Nguyen L."/>
            <person name="Ongeri F."/>
            <person name="Osuji N."/>
            <person name="Pu L.-L."/>
            <person name="Puazo M."/>
            <person name="Qu C."/>
            <person name="Quiroz J."/>
            <person name="Raj R."/>
            <person name="Weissenberger G."/>
            <person name="Xin Y."/>
            <person name="Zou X."/>
            <person name="Han Y."/>
            <person name="Richards S."/>
            <person name="Worley K."/>
            <person name="Muzny D."/>
            <person name="Gibbs R."/>
        </authorList>
    </citation>
    <scope>NUCLEOTIDE SEQUENCE</scope>
    <source>
        <strain evidence="9">Sampled in the wild</strain>
    </source>
</reference>